<evidence type="ECO:0000256" key="6">
    <source>
        <dbReference type="ARBA" id="ARBA00023136"/>
    </source>
</evidence>
<dbReference type="PANTHER" id="PTHR30329:SF20">
    <property type="entry name" value="EXPORTED PROTEIN"/>
    <property type="match status" value="1"/>
</dbReference>
<dbReference type="EMBL" id="CP002738">
    <property type="protein sequence ID" value="AEG02411.1"/>
    <property type="molecule type" value="Genomic_DNA"/>
</dbReference>
<evidence type="ECO:0000256" key="9">
    <source>
        <dbReference type="SAM" id="Phobius"/>
    </source>
</evidence>
<dbReference type="InterPro" id="IPR050330">
    <property type="entry name" value="Bact_OuterMem_StrucFunc"/>
</dbReference>
<reference evidence="11 12" key="1">
    <citation type="journal article" date="2011" name="J. Bacteriol.">
        <title>Complete Genome Sequence of the Aerobic Marine Methanotroph Methylomonas methanica MC09.</title>
        <authorList>
            <person name="Boden R."/>
            <person name="Cunliffe M."/>
            <person name="Scanlan J."/>
            <person name="Moussard H."/>
            <person name="Kits K.D."/>
            <person name="Klotz M.G."/>
            <person name="Jetten M.S."/>
            <person name="Vuilleumier S."/>
            <person name="Han J."/>
            <person name="Peters L."/>
            <person name="Mikhailova N."/>
            <person name="Teshima H."/>
            <person name="Tapia R."/>
            <person name="Kyrpides N."/>
            <person name="Ivanova N."/>
            <person name="Pagani I."/>
            <person name="Cheng J.F."/>
            <person name="Goodwin L."/>
            <person name="Han C."/>
            <person name="Hauser L."/>
            <person name="Land M.L."/>
            <person name="Lapidus A."/>
            <person name="Lucas S."/>
            <person name="Pitluck S."/>
            <person name="Woyke T."/>
            <person name="Stein L."/>
            <person name="Murrell J.C."/>
        </authorList>
    </citation>
    <scope>NUCLEOTIDE SEQUENCE [LARGE SCALE GENOMIC DNA]</scope>
    <source>
        <strain evidence="11 12">MC09</strain>
    </source>
</reference>
<evidence type="ECO:0000256" key="7">
    <source>
        <dbReference type="PROSITE-ProRule" id="PRU00473"/>
    </source>
</evidence>
<keyword evidence="3" id="KW-1003">Cell membrane</keyword>
<evidence type="ECO:0000259" key="10">
    <source>
        <dbReference type="PROSITE" id="PS51123"/>
    </source>
</evidence>
<keyword evidence="6 7" id="KW-0472">Membrane</keyword>
<keyword evidence="12" id="KW-1185">Reference proteome</keyword>
<feature type="region of interest" description="Disordered" evidence="8">
    <location>
        <begin position="274"/>
        <end position="305"/>
    </location>
</feature>
<dbReference type="InterPro" id="IPR036737">
    <property type="entry name" value="OmpA-like_sf"/>
</dbReference>
<accession>G0A0A5</accession>
<dbReference type="eggNOG" id="COG1360">
    <property type="taxonomic scope" value="Bacteria"/>
</dbReference>
<dbReference type="AlphaFoldDB" id="G0A0A5"/>
<evidence type="ECO:0000256" key="3">
    <source>
        <dbReference type="ARBA" id="ARBA00022475"/>
    </source>
</evidence>
<dbReference type="NCBIfam" id="NF006541">
    <property type="entry name" value="PRK09038.1"/>
    <property type="match status" value="1"/>
</dbReference>
<evidence type="ECO:0000313" key="12">
    <source>
        <dbReference type="Proteomes" id="UP000008888"/>
    </source>
</evidence>
<keyword evidence="5 9" id="KW-1133">Transmembrane helix</keyword>
<dbReference type="GO" id="GO:0005886">
    <property type="term" value="C:plasma membrane"/>
    <property type="evidence" value="ECO:0007669"/>
    <property type="project" value="UniProtKB-SubCell"/>
</dbReference>
<dbReference type="PANTHER" id="PTHR30329">
    <property type="entry name" value="STATOR ELEMENT OF FLAGELLAR MOTOR COMPLEX"/>
    <property type="match status" value="1"/>
</dbReference>
<keyword evidence="4 9" id="KW-0812">Transmembrane</keyword>
<dbReference type="OrthoDB" id="9815217at2"/>
<dbReference type="HOGENOM" id="CLU_016890_0_0_6"/>
<dbReference type="Pfam" id="PF13677">
    <property type="entry name" value="MotB_plug"/>
    <property type="match status" value="1"/>
</dbReference>
<feature type="transmembrane region" description="Helical" evidence="9">
    <location>
        <begin position="20"/>
        <end position="39"/>
    </location>
</feature>
<feature type="domain" description="OmpA-like" evidence="10">
    <location>
        <begin position="135"/>
        <end position="255"/>
    </location>
</feature>
<proteinExistence type="inferred from homology"/>
<dbReference type="STRING" id="857087.Metme_4058"/>
<reference key="2">
    <citation type="submission" date="2011-05" db="EMBL/GenBank/DDBJ databases">
        <title>Complete genome sequence of the aerobic marine methanotroph Methylomonas methanica MC09.</title>
        <authorList>
            <person name="Boden R."/>
            <person name="Cunliffe M."/>
            <person name="Scanlan J."/>
            <person name="Moussard H."/>
            <person name="Kits K.D."/>
            <person name="Klotz M."/>
            <person name="Jetten M."/>
            <person name="Vuilleumier S."/>
            <person name="Han J."/>
            <person name="Peters L."/>
            <person name="Mikhailova N."/>
            <person name="Teshima H."/>
            <person name="Tapia R."/>
            <person name="Kyrpides N."/>
            <person name="Ivanova N."/>
            <person name="Pagani I."/>
            <person name="Cheng J.-F."/>
            <person name="Goodwin L."/>
            <person name="Han C."/>
            <person name="Hauser L."/>
            <person name="Land M."/>
            <person name="Lapidus A."/>
            <person name="Lucas S."/>
            <person name="Pitluck S."/>
            <person name="Woyke T."/>
            <person name="Stein L.Y."/>
            <person name="Murrell C."/>
        </authorList>
    </citation>
    <scope>NUCLEOTIDE SEQUENCE</scope>
    <source>
        <strain>MC09</strain>
    </source>
</reference>
<protein>
    <submittedName>
        <fullName evidence="11">OmpA/MotB domain protein</fullName>
    </submittedName>
</protein>
<dbReference type="PROSITE" id="PS51123">
    <property type="entry name" value="OMPA_2"/>
    <property type="match status" value="1"/>
</dbReference>
<dbReference type="SUPFAM" id="SSF103088">
    <property type="entry name" value="OmpA-like"/>
    <property type="match status" value="1"/>
</dbReference>
<reference evidence="12" key="3">
    <citation type="submission" date="2011-05" db="EMBL/GenBank/DDBJ databases">
        <title>Complete sequence of Methylomonas methanica MC09.</title>
        <authorList>
            <consortium name="US DOE Joint Genome Institute"/>
            <person name="Lucas S."/>
            <person name="Han J."/>
            <person name="Lapidus A."/>
            <person name="Cheng J.-F."/>
            <person name="Goodwin L."/>
            <person name="Pitluck S."/>
            <person name="Peters L."/>
            <person name="Mikhailova N."/>
            <person name="Teshima H."/>
            <person name="Han C."/>
            <person name="Tapia R."/>
            <person name="Land M."/>
            <person name="Hauser L."/>
            <person name="Kyrpides N."/>
            <person name="Ivanova N."/>
            <person name="Pagani I."/>
            <person name="Stein L."/>
            <person name="Woyke T."/>
        </authorList>
    </citation>
    <scope>NUCLEOTIDE SEQUENCE [LARGE SCALE GENOMIC DNA]</scope>
    <source>
        <strain evidence="12">MC09</strain>
    </source>
</reference>
<dbReference type="KEGG" id="mmt:Metme_4058"/>
<dbReference type="InterPro" id="IPR006665">
    <property type="entry name" value="OmpA-like"/>
</dbReference>
<evidence type="ECO:0000256" key="1">
    <source>
        <dbReference type="ARBA" id="ARBA00004162"/>
    </source>
</evidence>
<dbReference type="CDD" id="cd07185">
    <property type="entry name" value="OmpA_C-like"/>
    <property type="match status" value="1"/>
</dbReference>
<dbReference type="Gene3D" id="3.30.1330.60">
    <property type="entry name" value="OmpA-like domain"/>
    <property type="match status" value="1"/>
</dbReference>
<dbReference type="RefSeq" id="WP_013820627.1">
    <property type="nucleotide sequence ID" value="NC_015572.1"/>
</dbReference>
<evidence type="ECO:0000313" key="11">
    <source>
        <dbReference type="EMBL" id="AEG02411.1"/>
    </source>
</evidence>
<evidence type="ECO:0000256" key="5">
    <source>
        <dbReference type="ARBA" id="ARBA00022989"/>
    </source>
</evidence>
<comment type="similarity">
    <text evidence="2">Belongs to the MotB family.</text>
</comment>
<evidence type="ECO:0000256" key="2">
    <source>
        <dbReference type="ARBA" id="ARBA00008914"/>
    </source>
</evidence>
<dbReference type="Pfam" id="PF00691">
    <property type="entry name" value="OmpA"/>
    <property type="match status" value="1"/>
</dbReference>
<evidence type="ECO:0000256" key="8">
    <source>
        <dbReference type="SAM" id="MobiDB-lite"/>
    </source>
</evidence>
<dbReference type="Proteomes" id="UP000008888">
    <property type="component" value="Chromosome"/>
</dbReference>
<organism evidence="11 12">
    <name type="scientific">Methylomonas methanica (strain DSM 25384 / MC09)</name>
    <dbReference type="NCBI Taxonomy" id="857087"/>
    <lineage>
        <taxon>Bacteria</taxon>
        <taxon>Pseudomonadati</taxon>
        <taxon>Pseudomonadota</taxon>
        <taxon>Gammaproteobacteria</taxon>
        <taxon>Methylococcales</taxon>
        <taxon>Methylococcaceae</taxon>
        <taxon>Methylomonas</taxon>
    </lineage>
</organism>
<name>G0A0A5_METMM</name>
<gene>
    <name evidence="11" type="ordered locus">Metme_4058</name>
</gene>
<sequence>MARRRRRFVDDSEHQDRWMVSFADFITLLFAFFVVMYSISSVNKGKYETFSESLDQALFHNEKVQKQAEPIQTGAIPTRIQPIELPNLVTVTEEEHQLSEEIMEEKRRLNEVSEEFQRALQPFVESQLVGINKHDFWVELEMNSELLFASGKAELSSKAIPVLERVAEVVRNVPNVINIEGYTDDVPISTGIYPSNWDLSSARATSVVKELIKNNIPPIRLSAVGYGEFHPIADNTSEEGRFKNRRVVLVLMSQAFARYGMTDNERAKALKLAPQTEDDAAKPASTPELLPEPIQKKVPEIPAQL</sequence>
<evidence type="ECO:0000256" key="4">
    <source>
        <dbReference type="ARBA" id="ARBA00022692"/>
    </source>
</evidence>
<comment type="subcellular location">
    <subcellularLocation>
        <location evidence="1">Cell membrane</location>
        <topology evidence="1">Single-pass membrane protein</topology>
    </subcellularLocation>
</comment>
<dbReference type="InterPro" id="IPR025713">
    <property type="entry name" value="MotB-like_N_dom"/>
</dbReference>